<dbReference type="AlphaFoldDB" id="A0A2M9FVA4"/>
<dbReference type="Gene3D" id="1.25.40.10">
    <property type="entry name" value="Tetratricopeptide repeat domain"/>
    <property type="match status" value="1"/>
</dbReference>
<dbReference type="PROSITE" id="PS51257">
    <property type="entry name" value="PROKAR_LIPOPROTEIN"/>
    <property type="match status" value="1"/>
</dbReference>
<organism evidence="4 5">
    <name type="scientific">Minwuia thermotolerans</name>
    <dbReference type="NCBI Taxonomy" id="2056226"/>
    <lineage>
        <taxon>Bacteria</taxon>
        <taxon>Pseudomonadati</taxon>
        <taxon>Pseudomonadota</taxon>
        <taxon>Alphaproteobacteria</taxon>
        <taxon>Minwuiales</taxon>
        <taxon>Minwuiaceae</taxon>
        <taxon>Minwuia</taxon>
    </lineage>
</organism>
<feature type="signal peptide" evidence="2">
    <location>
        <begin position="1"/>
        <end position="23"/>
    </location>
</feature>
<accession>A0A2M9FVA4</accession>
<evidence type="ECO:0000313" key="4">
    <source>
        <dbReference type="EMBL" id="PJK27376.1"/>
    </source>
</evidence>
<keyword evidence="5" id="KW-1185">Reference proteome</keyword>
<dbReference type="InterPro" id="IPR011990">
    <property type="entry name" value="TPR-like_helical_dom_sf"/>
</dbReference>
<dbReference type="Pfam" id="PF12770">
    <property type="entry name" value="CHAT"/>
    <property type="match status" value="1"/>
</dbReference>
<proteinExistence type="predicted"/>
<evidence type="ECO:0000256" key="2">
    <source>
        <dbReference type="SAM" id="SignalP"/>
    </source>
</evidence>
<comment type="caution">
    <text evidence="4">The sequence shown here is derived from an EMBL/GenBank/DDBJ whole genome shotgun (WGS) entry which is preliminary data.</text>
</comment>
<feature type="coiled-coil region" evidence="1">
    <location>
        <begin position="239"/>
        <end position="266"/>
    </location>
</feature>
<dbReference type="SUPFAM" id="SSF48452">
    <property type="entry name" value="TPR-like"/>
    <property type="match status" value="1"/>
</dbReference>
<dbReference type="EMBL" id="PHIG01000067">
    <property type="protein sequence ID" value="PJK27376.1"/>
    <property type="molecule type" value="Genomic_DNA"/>
</dbReference>
<dbReference type="OrthoDB" id="9787760at2"/>
<evidence type="ECO:0000313" key="5">
    <source>
        <dbReference type="Proteomes" id="UP000229498"/>
    </source>
</evidence>
<keyword evidence="1" id="KW-0175">Coiled coil</keyword>
<sequence>MKLQSKALLLRAGVLSLAILTTACTTDTQRAVNRGDFKSVAAQAETTQATNPDRPMHEVHATCQALLQVRVFAGFHDCMDELEQRVAANGGHYWRYSIMSMGDEMDFLNRPWSQAKLGMMRAFAWYYQGELEKAHTEAATVLTLADENKFLTVWQQDRQESSGFTKFMLEIPEDNKGRRNLYQARTLGMLGSIEIEWGDERAARERIARLEAMDASDYEGIHEMRGNFSALHETKSMWLARLYLALDEHENAYAAMTRERDRSLNEAFFLAVQTINYINPLFQAMTLDIAGSLDIEDVRFAQRFEPRFMLHRAELETGRLAEAKAGYDDILAEPRVKGFGSVYWQALHGRGRIALAEGDQAAAIGYFERAVRVIESQRRSIETEAGRMSFVGDKQAVYRDLIGALIREGRVSEAFAYAERGKARALVDILASKESFGDAAVRPREAALLERYQAQETRLKQQAREEGFDIATRSADARAELIAAAPELASLVTVPAFSAAELQALIPAGEALVEYYRQGDSLFAFVADRNRVQAFELSTDGLDEAIGRFRRALSRPGGDAWRAPGEVLHARLVRPLTTAVGGRQVTIVPHGALHYLPFAAIPTTDGGFLMDEWEIAVLPSASVLKFIGRNRAGERLLALGNPDLGDPELDLPGAEAEAVAIARATPQAETLLRGNATETALRRRASAHDVLHLASHGVFDPTNPLSSALLLTADGEHDGRLTASEIYELRLDASLVTLSACQTGLGRVRSGDDVVGLTRGFLFSGADAIVASLWLVDDAATSELMQAFYRARPEVGARAALRQAQQELRESGKTHPYYWAAFQLTGAESRGGAGA</sequence>
<protein>
    <recommendedName>
        <fullName evidence="3">CHAT domain-containing protein</fullName>
    </recommendedName>
</protein>
<dbReference type="PANTHER" id="PTHR10098:SF108">
    <property type="entry name" value="TETRATRICOPEPTIDE REPEAT PROTEIN 28"/>
    <property type="match status" value="1"/>
</dbReference>
<keyword evidence="2" id="KW-0732">Signal</keyword>
<dbReference type="Proteomes" id="UP000229498">
    <property type="component" value="Unassembled WGS sequence"/>
</dbReference>
<dbReference type="RefSeq" id="WP_109795567.1">
    <property type="nucleotide sequence ID" value="NZ_PIGG01000066.1"/>
</dbReference>
<dbReference type="InterPro" id="IPR024983">
    <property type="entry name" value="CHAT_dom"/>
</dbReference>
<feature type="chain" id="PRO_5014708874" description="CHAT domain-containing protein" evidence="2">
    <location>
        <begin position="24"/>
        <end position="835"/>
    </location>
</feature>
<dbReference type="PANTHER" id="PTHR10098">
    <property type="entry name" value="RAPSYN-RELATED"/>
    <property type="match status" value="1"/>
</dbReference>
<reference evidence="4 5" key="1">
    <citation type="submission" date="2017-11" db="EMBL/GenBank/DDBJ databases">
        <title>Draft genome sequence of Rhizobiales bacterium SY3-13.</title>
        <authorList>
            <person name="Sun C."/>
        </authorList>
    </citation>
    <scope>NUCLEOTIDE SEQUENCE [LARGE SCALE GENOMIC DNA]</scope>
    <source>
        <strain evidence="4 5">SY3-13</strain>
    </source>
</reference>
<gene>
    <name evidence="4" type="ORF">CVT23_22520</name>
</gene>
<name>A0A2M9FVA4_9PROT</name>
<evidence type="ECO:0000259" key="3">
    <source>
        <dbReference type="Pfam" id="PF12770"/>
    </source>
</evidence>
<feature type="domain" description="CHAT" evidence="3">
    <location>
        <begin position="563"/>
        <end position="826"/>
    </location>
</feature>
<evidence type="ECO:0000256" key="1">
    <source>
        <dbReference type="SAM" id="Coils"/>
    </source>
</evidence>